<dbReference type="InterPro" id="IPR025110">
    <property type="entry name" value="AMP-bd_C"/>
</dbReference>
<accession>A0ABN2VNU9</accession>
<evidence type="ECO:0000313" key="6">
    <source>
        <dbReference type="EMBL" id="GAA2067517.1"/>
    </source>
</evidence>
<dbReference type="Pfam" id="PF00501">
    <property type="entry name" value="AMP-binding"/>
    <property type="match status" value="1"/>
</dbReference>
<feature type="domain" description="AMP-binding enzyme C-terminal" evidence="5">
    <location>
        <begin position="458"/>
        <end position="533"/>
    </location>
</feature>
<dbReference type="SUPFAM" id="SSF56801">
    <property type="entry name" value="Acetyl-CoA synthetase-like"/>
    <property type="match status" value="1"/>
</dbReference>
<dbReference type="InterPro" id="IPR042099">
    <property type="entry name" value="ANL_N_sf"/>
</dbReference>
<dbReference type="PROSITE" id="PS00455">
    <property type="entry name" value="AMP_BINDING"/>
    <property type="match status" value="1"/>
</dbReference>
<evidence type="ECO:0000259" key="4">
    <source>
        <dbReference type="Pfam" id="PF00501"/>
    </source>
</evidence>
<sequence>MPGPAGATIDGGGSHLAVAATLVRAGVIRPGPPHRSVGQLRALMAWGATIAGGFRAAAARTPHAEAVIDERVVLTYRELTTRATRLANGLQDRGVQPGDKIALLCRNHAGMVTCFIACAELGVDAVLLNTGLSAGQLGQVLQEQQPKAVIADTEFDAVLGGCPRDTLRVNAWPEPGAEVALTLDEVVDSASAADRRPPAKPGRIIVLTSGTTGAPKGARRPNPPGIGAAASILSRIPLRAGERILVPAPMFHSWGLAALQIAMPLRATLIMQRRFDPEATLKAVQAKRPTAMFAVPVMAQRMLDLGEDVIKKYDTSSLRIVALSGSAIPAASVTKFLDSFGPVLYNFYGSTEVSWASIADPKDLRQAPTTAGRPPLGSKIVIRDVDSGEPVPTGKVGRIFVWNDMLFEGYTNGANKETADGYMATGDRGYVDAHGLLFVSGRDDDMIVSGGENVFPREVEELISAQPGVRECAVIGVPDDEWGQRFAAYVALLPGAAMTAEEVKTLVKGSLARFSVPRDVHFVDELPRNATGKVVNRLLAD</sequence>
<evidence type="ECO:0000256" key="2">
    <source>
        <dbReference type="ARBA" id="ARBA00022598"/>
    </source>
</evidence>
<dbReference type="CDD" id="cd04433">
    <property type="entry name" value="AFD_class_I"/>
    <property type="match status" value="1"/>
</dbReference>
<dbReference type="Proteomes" id="UP001500751">
    <property type="component" value="Unassembled WGS sequence"/>
</dbReference>
<comment type="similarity">
    <text evidence="1">Belongs to the ATP-dependent AMP-binding enzyme family.</text>
</comment>
<dbReference type="Gene3D" id="3.40.50.12780">
    <property type="entry name" value="N-terminal domain of ligase-like"/>
    <property type="match status" value="1"/>
</dbReference>
<evidence type="ECO:0000256" key="3">
    <source>
        <dbReference type="SAM" id="MobiDB-lite"/>
    </source>
</evidence>
<protein>
    <submittedName>
        <fullName evidence="6">AMP-binding protein</fullName>
    </submittedName>
</protein>
<dbReference type="InterPro" id="IPR020845">
    <property type="entry name" value="AMP-binding_CS"/>
</dbReference>
<gene>
    <name evidence="6" type="ORF">GCM10009839_94100</name>
</gene>
<dbReference type="PANTHER" id="PTHR43201:SF5">
    <property type="entry name" value="MEDIUM-CHAIN ACYL-COA LIGASE ACSF2, MITOCHONDRIAL"/>
    <property type="match status" value="1"/>
</dbReference>
<dbReference type="RefSeq" id="WP_344672290.1">
    <property type="nucleotide sequence ID" value="NZ_BAAAQN010000124.1"/>
</dbReference>
<evidence type="ECO:0000256" key="1">
    <source>
        <dbReference type="ARBA" id="ARBA00006432"/>
    </source>
</evidence>
<dbReference type="EMBL" id="BAAAQN010000124">
    <property type="protein sequence ID" value="GAA2067517.1"/>
    <property type="molecule type" value="Genomic_DNA"/>
</dbReference>
<name>A0ABN2VNU9_9ACTN</name>
<keyword evidence="2" id="KW-0436">Ligase</keyword>
<evidence type="ECO:0000313" key="7">
    <source>
        <dbReference type="Proteomes" id="UP001500751"/>
    </source>
</evidence>
<dbReference type="PANTHER" id="PTHR43201">
    <property type="entry name" value="ACYL-COA SYNTHETASE"/>
    <property type="match status" value="1"/>
</dbReference>
<proteinExistence type="inferred from homology"/>
<reference evidence="6 7" key="1">
    <citation type="journal article" date="2019" name="Int. J. Syst. Evol. Microbiol.">
        <title>The Global Catalogue of Microorganisms (GCM) 10K type strain sequencing project: providing services to taxonomists for standard genome sequencing and annotation.</title>
        <authorList>
            <consortium name="The Broad Institute Genomics Platform"/>
            <consortium name="The Broad Institute Genome Sequencing Center for Infectious Disease"/>
            <person name="Wu L."/>
            <person name="Ma J."/>
        </authorList>
    </citation>
    <scope>NUCLEOTIDE SEQUENCE [LARGE SCALE GENOMIC DNA]</scope>
    <source>
        <strain evidence="6 7">JCM 16014</strain>
    </source>
</reference>
<dbReference type="InterPro" id="IPR045851">
    <property type="entry name" value="AMP-bd_C_sf"/>
</dbReference>
<comment type="caution">
    <text evidence="6">The sequence shown here is derived from an EMBL/GenBank/DDBJ whole genome shotgun (WGS) entry which is preliminary data.</text>
</comment>
<keyword evidence="7" id="KW-1185">Reference proteome</keyword>
<dbReference type="InterPro" id="IPR000873">
    <property type="entry name" value="AMP-dep_synth/lig_dom"/>
</dbReference>
<evidence type="ECO:0000259" key="5">
    <source>
        <dbReference type="Pfam" id="PF13193"/>
    </source>
</evidence>
<organism evidence="6 7">
    <name type="scientific">Catenulispora yoronensis</name>
    <dbReference type="NCBI Taxonomy" id="450799"/>
    <lineage>
        <taxon>Bacteria</taxon>
        <taxon>Bacillati</taxon>
        <taxon>Actinomycetota</taxon>
        <taxon>Actinomycetes</taxon>
        <taxon>Catenulisporales</taxon>
        <taxon>Catenulisporaceae</taxon>
        <taxon>Catenulispora</taxon>
    </lineage>
</organism>
<feature type="region of interest" description="Disordered" evidence="3">
    <location>
        <begin position="192"/>
        <end position="223"/>
    </location>
</feature>
<dbReference type="Pfam" id="PF13193">
    <property type="entry name" value="AMP-binding_C"/>
    <property type="match status" value="1"/>
</dbReference>
<dbReference type="Gene3D" id="3.30.300.30">
    <property type="match status" value="1"/>
</dbReference>
<feature type="domain" description="AMP-dependent synthetase/ligase" evidence="4">
    <location>
        <begin position="54"/>
        <end position="410"/>
    </location>
</feature>